<dbReference type="GO" id="GO:0005524">
    <property type="term" value="F:ATP binding"/>
    <property type="evidence" value="ECO:0007669"/>
    <property type="project" value="UniProtKB-KW"/>
</dbReference>
<keyword evidence="5" id="KW-0067">ATP-binding</keyword>
<feature type="transmembrane region" description="Helical" evidence="8">
    <location>
        <begin position="264"/>
        <end position="286"/>
    </location>
</feature>
<feature type="transmembrane region" description="Helical" evidence="8">
    <location>
        <begin position="38"/>
        <end position="59"/>
    </location>
</feature>
<accession>K7Z624</accession>
<keyword evidence="4" id="KW-0547">Nucleotide-binding</keyword>
<evidence type="ECO:0000256" key="7">
    <source>
        <dbReference type="ARBA" id="ARBA00023136"/>
    </source>
</evidence>
<dbReference type="SMART" id="SM00382">
    <property type="entry name" value="AAA"/>
    <property type="match status" value="1"/>
</dbReference>
<dbReference type="eggNOG" id="COG5265">
    <property type="taxonomic scope" value="Bacteria"/>
</dbReference>
<dbReference type="PANTHER" id="PTHR24221:SF402">
    <property type="entry name" value="IRON-SULFUR CLUSTERS TRANSPORTER ABCB7, MITOCHONDRIAL"/>
    <property type="match status" value="1"/>
</dbReference>
<dbReference type="KEGG" id="thal:A1OE_1424"/>
<evidence type="ECO:0000313" key="11">
    <source>
        <dbReference type="EMBL" id="AFX99593.1"/>
    </source>
</evidence>
<evidence type="ECO:0000256" key="2">
    <source>
        <dbReference type="ARBA" id="ARBA00022448"/>
    </source>
</evidence>
<proteinExistence type="predicted"/>
<organism evidence="11 12">
    <name type="scientific">Candidatus Endolissoclinum faulkneri L2</name>
    <dbReference type="NCBI Taxonomy" id="1193729"/>
    <lineage>
        <taxon>Bacteria</taxon>
        <taxon>Pseudomonadati</taxon>
        <taxon>Pseudomonadota</taxon>
        <taxon>Alphaproteobacteria</taxon>
        <taxon>Rhodospirillales</taxon>
        <taxon>Rhodospirillaceae</taxon>
        <taxon>Candidatus Endolissoclinum</taxon>
    </lineage>
</organism>
<dbReference type="Pfam" id="PF00664">
    <property type="entry name" value="ABC_membrane"/>
    <property type="match status" value="1"/>
</dbReference>
<keyword evidence="7 8" id="KW-0472">Membrane</keyword>
<dbReference type="PANTHER" id="PTHR24221">
    <property type="entry name" value="ATP-BINDING CASSETTE SUB-FAMILY B"/>
    <property type="match status" value="1"/>
</dbReference>
<evidence type="ECO:0000256" key="5">
    <source>
        <dbReference type="ARBA" id="ARBA00022840"/>
    </source>
</evidence>
<evidence type="ECO:0000256" key="8">
    <source>
        <dbReference type="SAM" id="Phobius"/>
    </source>
</evidence>
<sequence>MRSHKSDIQQNGHGDWNTIRTLIPYLWPKNQVTIRARVIAALVCLLLAKVATVYVPILYKLAIDIISNGSYFTINSLITIVFGYGLLRVAQQAFGELREFFFARVTQLAIRTVALKTFNHLHSLSLRFHMDRQTGGLSRAIERGVNGIEFLLSFMLFNILPTLIEIIMVCAVLWYFFNFWYALITLLTISSYIAFTMFVTEWRLKFRRQMNEHDQTANTRAIDSLLNFETVKYLGNEQHEEKRYDTSLQRYANAAIASRSSLSLLNVGQGVIIASSLITLMSMASFGVKAGTMSVGDFVMVNTYLIQLFLPLNFLGFVYREMKQALADMDAMFFLLKVKREVADKPNAISLKKGAGRVEFENVHFSYCKEREILRGLSFAIEPGQTVAIVGQSGTGKSTIARLLFRFYDVTSGAVKIDGQDIRDVTQQSLRAAIGIVPQDTVLFNDTIYYNIAYGRPGATQSVVEAVARHASIHDFIKGLPDGYQTMVGERGLKLSGGEKQRVAIARTLLKDPRIYVFDESTSALDSHTELAIQHSLRNISLDHTTLIIAHRLSTLVDSDKILVLKDGNIIEYGCHAELLAHKGIYASMWSTQLHDDNESQRKPRS</sequence>
<dbReference type="SUPFAM" id="SSF52540">
    <property type="entry name" value="P-loop containing nucleoside triphosphate hydrolases"/>
    <property type="match status" value="1"/>
</dbReference>
<keyword evidence="3 8" id="KW-0812">Transmembrane</keyword>
<keyword evidence="6 8" id="KW-1133">Transmembrane helix</keyword>
<keyword evidence="2" id="KW-0813">Transport</keyword>
<feature type="transmembrane region" description="Helical" evidence="8">
    <location>
        <begin position="180"/>
        <end position="200"/>
    </location>
</feature>
<dbReference type="PROSITE" id="PS50929">
    <property type="entry name" value="ABC_TM1F"/>
    <property type="match status" value="1"/>
</dbReference>
<feature type="transmembrane region" description="Helical" evidence="8">
    <location>
        <begin position="298"/>
        <end position="319"/>
    </location>
</feature>
<evidence type="ECO:0000256" key="3">
    <source>
        <dbReference type="ARBA" id="ARBA00022692"/>
    </source>
</evidence>
<name>K7Z624_9PROT</name>
<dbReference type="CDD" id="cd18582">
    <property type="entry name" value="ABC_6TM_ATM1_ABCB7"/>
    <property type="match status" value="1"/>
</dbReference>
<dbReference type="InterPro" id="IPR017871">
    <property type="entry name" value="ABC_transporter-like_CS"/>
</dbReference>
<feature type="transmembrane region" description="Helical" evidence="8">
    <location>
        <begin position="150"/>
        <end position="174"/>
    </location>
</feature>
<dbReference type="GO" id="GO:0005886">
    <property type="term" value="C:plasma membrane"/>
    <property type="evidence" value="ECO:0007669"/>
    <property type="project" value="UniProtKB-SubCell"/>
</dbReference>
<dbReference type="AlphaFoldDB" id="K7Z624"/>
<reference evidence="11 12" key="1">
    <citation type="journal article" date="2012" name="Proc. Natl. Acad. Sci. U.S.A.">
        <title>Genome streamlining and chemical defense in a coral reef symbiosis.</title>
        <authorList>
            <person name="Kwan J.C."/>
            <person name="Donia M.S."/>
            <person name="Han A.W."/>
            <person name="Hirose E."/>
            <person name="Haygood M.G."/>
            <person name="Schmidt E.W."/>
        </authorList>
    </citation>
    <scope>NUCLEOTIDE SEQUENCE [LARGE SCALE GENOMIC DNA]</scope>
    <source>
        <strain evidence="11 12">L2</strain>
    </source>
</reference>
<protein>
    <submittedName>
        <fullName evidence="11">ABC transporter transmembrane region family protein</fullName>
    </submittedName>
</protein>
<dbReference type="InterPro" id="IPR027417">
    <property type="entry name" value="P-loop_NTPase"/>
</dbReference>
<feature type="domain" description="ABC transporter" evidence="9">
    <location>
        <begin position="358"/>
        <end position="592"/>
    </location>
</feature>
<dbReference type="PROSITE" id="PS00211">
    <property type="entry name" value="ABC_TRANSPORTER_1"/>
    <property type="match status" value="1"/>
</dbReference>
<evidence type="ECO:0000256" key="6">
    <source>
        <dbReference type="ARBA" id="ARBA00022989"/>
    </source>
</evidence>
<dbReference type="InterPro" id="IPR039421">
    <property type="entry name" value="Type_1_exporter"/>
</dbReference>
<evidence type="ECO:0000313" key="12">
    <source>
        <dbReference type="Proteomes" id="UP000010077"/>
    </source>
</evidence>
<keyword evidence="12" id="KW-1185">Reference proteome</keyword>
<evidence type="ECO:0000256" key="4">
    <source>
        <dbReference type="ARBA" id="ARBA00022741"/>
    </source>
</evidence>
<evidence type="ECO:0000256" key="1">
    <source>
        <dbReference type="ARBA" id="ARBA00004651"/>
    </source>
</evidence>
<dbReference type="InterPro" id="IPR003439">
    <property type="entry name" value="ABC_transporter-like_ATP-bd"/>
</dbReference>
<dbReference type="GO" id="GO:0140359">
    <property type="term" value="F:ABC-type transporter activity"/>
    <property type="evidence" value="ECO:0007669"/>
    <property type="project" value="InterPro"/>
</dbReference>
<comment type="subcellular location">
    <subcellularLocation>
        <location evidence="1">Cell membrane</location>
        <topology evidence="1">Multi-pass membrane protein</topology>
    </subcellularLocation>
</comment>
<dbReference type="GO" id="GO:0016887">
    <property type="term" value="F:ATP hydrolysis activity"/>
    <property type="evidence" value="ECO:0007669"/>
    <property type="project" value="InterPro"/>
</dbReference>
<dbReference type="PATRIC" id="fig|1193729.4.peg.736"/>
<evidence type="ECO:0000259" key="10">
    <source>
        <dbReference type="PROSITE" id="PS50929"/>
    </source>
</evidence>
<dbReference type="InterPro" id="IPR036640">
    <property type="entry name" value="ABC1_TM_sf"/>
</dbReference>
<dbReference type="Proteomes" id="UP000010077">
    <property type="component" value="Chromosome"/>
</dbReference>
<dbReference type="Gene3D" id="1.20.1560.10">
    <property type="entry name" value="ABC transporter type 1, transmembrane domain"/>
    <property type="match status" value="1"/>
</dbReference>
<dbReference type="Gene3D" id="3.40.50.300">
    <property type="entry name" value="P-loop containing nucleotide triphosphate hydrolases"/>
    <property type="match status" value="1"/>
</dbReference>
<dbReference type="HOGENOM" id="CLU_000604_84_1_5"/>
<dbReference type="GO" id="GO:0006879">
    <property type="term" value="P:intracellular iron ion homeostasis"/>
    <property type="evidence" value="ECO:0007669"/>
    <property type="project" value="TreeGrafter"/>
</dbReference>
<dbReference type="SUPFAM" id="SSF90123">
    <property type="entry name" value="ABC transporter transmembrane region"/>
    <property type="match status" value="1"/>
</dbReference>
<dbReference type="EMBL" id="CP003539">
    <property type="protein sequence ID" value="AFX99593.1"/>
    <property type="molecule type" value="Genomic_DNA"/>
</dbReference>
<dbReference type="PROSITE" id="PS50893">
    <property type="entry name" value="ABC_TRANSPORTER_2"/>
    <property type="match status" value="1"/>
</dbReference>
<dbReference type="InterPro" id="IPR003593">
    <property type="entry name" value="AAA+_ATPase"/>
</dbReference>
<gene>
    <name evidence="11" type="ORF">A1OE_1424</name>
</gene>
<feature type="domain" description="ABC transmembrane type-1" evidence="10">
    <location>
        <begin position="39"/>
        <end position="324"/>
    </location>
</feature>
<dbReference type="InterPro" id="IPR011527">
    <property type="entry name" value="ABC1_TM_dom"/>
</dbReference>
<feature type="transmembrane region" description="Helical" evidence="8">
    <location>
        <begin position="71"/>
        <end position="90"/>
    </location>
</feature>
<dbReference type="Pfam" id="PF00005">
    <property type="entry name" value="ABC_tran"/>
    <property type="match status" value="1"/>
</dbReference>
<evidence type="ECO:0000259" key="9">
    <source>
        <dbReference type="PROSITE" id="PS50893"/>
    </source>
</evidence>
<dbReference type="STRING" id="1193729.A1OE_1424"/>
<dbReference type="CDD" id="cd03253">
    <property type="entry name" value="ABCC_ATM1_transporter"/>
    <property type="match status" value="1"/>
</dbReference>
<dbReference type="FunFam" id="3.40.50.300:FF:000186">
    <property type="entry name" value="ATP-binding cassette sub-family B member 7, mitochondrial"/>
    <property type="match status" value="1"/>
</dbReference>